<dbReference type="RefSeq" id="WP_279925958.1">
    <property type="nucleotide sequence ID" value="NZ_JARWBG010000002.1"/>
</dbReference>
<evidence type="ECO:0000256" key="6">
    <source>
        <dbReference type="SAM" id="Phobius"/>
    </source>
</evidence>
<comment type="subcellular location">
    <subcellularLocation>
        <location evidence="1">Cell membrane</location>
        <topology evidence="1">Multi-pass membrane protein</topology>
    </subcellularLocation>
</comment>
<evidence type="ECO:0000256" key="2">
    <source>
        <dbReference type="ARBA" id="ARBA00022475"/>
    </source>
</evidence>
<evidence type="ECO:0000313" key="9">
    <source>
        <dbReference type="Proteomes" id="UP001223144"/>
    </source>
</evidence>
<evidence type="ECO:0000256" key="4">
    <source>
        <dbReference type="ARBA" id="ARBA00022989"/>
    </source>
</evidence>
<reference evidence="8 9" key="1">
    <citation type="submission" date="2023-04" db="EMBL/GenBank/DDBJ databases">
        <title>Streptomyces chengmaiensis sp. nov. isolated from the stem of mangrove plant in Hainan.</title>
        <authorList>
            <person name="Huang X."/>
            <person name="Zhou S."/>
            <person name="Chu X."/>
            <person name="Xie Y."/>
            <person name="Lin Y."/>
        </authorList>
    </citation>
    <scope>NUCLEOTIDE SEQUENCE [LARGE SCALE GENOMIC DNA]</scope>
    <source>
        <strain evidence="8 9">HNM0663</strain>
    </source>
</reference>
<dbReference type="Proteomes" id="UP001223144">
    <property type="component" value="Unassembled WGS sequence"/>
</dbReference>
<keyword evidence="4 6" id="KW-1133">Transmembrane helix</keyword>
<protein>
    <submittedName>
        <fullName evidence="8">Type II secretion system F family protein</fullName>
    </submittedName>
</protein>
<evidence type="ECO:0000256" key="1">
    <source>
        <dbReference type="ARBA" id="ARBA00004651"/>
    </source>
</evidence>
<proteinExistence type="predicted"/>
<dbReference type="PANTHER" id="PTHR35007">
    <property type="entry name" value="INTEGRAL MEMBRANE PROTEIN-RELATED"/>
    <property type="match status" value="1"/>
</dbReference>
<feature type="domain" description="Type II secretion system protein GspF" evidence="7">
    <location>
        <begin position="147"/>
        <end position="269"/>
    </location>
</feature>
<organism evidence="8 9">
    <name type="scientific">Streptomyces chengmaiensis</name>
    <dbReference type="NCBI Taxonomy" id="3040919"/>
    <lineage>
        <taxon>Bacteria</taxon>
        <taxon>Bacillati</taxon>
        <taxon>Actinomycetota</taxon>
        <taxon>Actinomycetes</taxon>
        <taxon>Kitasatosporales</taxon>
        <taxon>Streptomycetaceae</taxon>
        <taxon>Streptomyces</taxon>
    </lineage>
</organism>
<sequence length="284" mass="28756">MSVGTVGVPLDPARLDALRGLAVPASALAALALLALMASAHRRERRTRNRAEALLAARGGQQAGRRRRWRVPAVWARGWAGPLGALVAGWVLIGGVAGASAGLAAAYAVRRWQSARAKDSTRAAADGMDGAGGADAREAMWQLPLAADLLAACLSAGAAPRDAAEAVGEALSGPVGGRLVRTAAELRLGGEPAGAWARFGRIPGAEPLARCLERADRTGAPAAGPVARLADRLRADQARLVTARGRKAQVLITAPVGLCFLPAFLAVGVAPVVIGLADGLLGGG</sequence>
<gene>
    <name evidence="8" type="ORF">QCN29_02585</name>
</gene>
<dbReference type="EMBL" id="JARWBG010000002">
    <property type="protein sequence ID" value="MDH2387692.1"/>
    <property type="molecule type" value="Genomic_DNA"/>
</dbReference>
<keyword evidence="2" id="KW-1003">Cell membrane</keyword>
<dbReference type="Pfam" id="PF00482">
    <property type="entry name" value="T2SSF"/>
    <property type="match status" value="1"/>
</dbReference>
<keyword evidence="9" id="KW-1185">Reference proteome</keyword>
<dbReference type="InterPro" id="IPR018076">
    <property type="entry name" value="T2SS_GspF_dom"/>
</dbReference>
<keyword evidence="5 6" id="KW-0472">Membrane</keyword>
<name>A0ABT6HHC2_9ACTN</name>
<feature type="transmembrane region" description="Helical" evidence="6">
    <location>
        <begin position="250"/>
        <end position="274"/>
    </location>
</feature>
<evidence type="ECO:0000313" key="8">
    <source>
        <dbReference type="EMBL" id="MDH2387692.1"/>
    </source>
</evidence>
<comment type="caution">
    <text evidence="8">The sequence shown here is derived from an EMBL/GenBank/DDBJ whole genome shotgun (WGS) entry which is preliminary data.</text>
</comment>
<keyword evidence="3 6" id="KW-0812">Transmembrane</keyword>
<feature type="transmembrane region" description="Helical" evidence="6">
    <location>
        <begin position="20"/>
        <end position="40"/>
    </location>
</feature>
<dbReference type="PANTHER" id="PTHR35007:SF3">
    <property type="entry name" value="POSSIBLE CONSERVED ALANINE RICH MEMBRANE PROTEIN"/>
    <property type="match status" value="1"/>
</dbReference>
<evidence type="ECO:0000256" key="3">
    <source>
        <dbReference type="ARBA" id="ARBA00022692"/>
    </source>
</evidence>
<evidence type="ECO:0000256" key="5">
    <source>
        <dbReference type="ARBA" id="ARBA00023136"/>
    </source>
</evidence>
<evidence type="ECO:0000259" key="7">
    <source>
        <dbReference type="Pfam" id="PF00482"/>
    </source>
</evidence>
<accession>A0ABT6HHC2</accession>